<dbReference type="InterPro" id="IPR002397">
    <property type="entry name" value="Cyt_P450_B"/>
</dbReference>
<proteinExistence type="inferred from homology"/>
<reference evidence="4 5" key="1">
    <citation type="submission" date="2024-11" db="EMBL/GenBank/DDBJ databases">
        <title>Chromosome-level genome assembly of Eucalyptus globulus Labill. provides insights into its genome evolution.</title>
        <authorList>
            <person name="Li X."/>
        </authorList>
    </citation>
    <scope>NUCLEOTIDE SEQUENCE [LARGE SCALE GENOMIC DNA]</scope>
    <source>
        <strain evidence="4">CL2024</strain>
        <tissue evidence="4">Fresh tender leaves</tissue>
    </source>
</reference>
<name>A0ABD3K566_EUCGL</name>
<sequence length="348" mass="40156">MRTNTGEKRIQERVRKYGPISKLTFFSKRTVFIHRQATNKFVFYGDSSMLANKQPSSIHAIPLDRNLVELSGQDQKHSLKLYVGKIDGEVRKPIELHWQGMEIVTGMWSIPVKLPFMRYDWSLHASSRIQDMLKELVQEKKVKLEQQTATPHQDLITCLLSKHNEENEQVVTDKEILHNIVLVMVAGHDTSSILIAFMLRLLCKNPNVCKAVFQDLARMKYTWRVAMETLRMVLPVFGGFRLASRDIEYGGYLIPRGWQVFWASNMTHMDESIFPKPSKFDPSKFEKQKSVPPYSFIPFGGGIETLVVIHYLVTLYSWELCSDDHYVGDPLVVPTQGLLFQIVPKIQK</sequence>
<dbReference type="InterPro" id="IPR001128">
    <property type="entry name" value="Cyt_P450"/>
</dbReference>
<dbReference type="EMBL" id="JBJKBG010000006">
    <property type="protein sequence ID" value="KAL3733544.1"/>
    <property type="molecule type" value="Genomic_DNA"/>
</dbReference>
<accession>A0ABD3K566</accession>
<dbReference type="SUPFAM" id="SSF48264">
    <property type="entry name" value="Cytochrome P450"/>
    <property type="match status" value="1"/>
</dbReference>
<dbReference type="GO" id="GO:0046872">
    <property type="term" value="F:metal ion binding"/>
    <property type="evidence" value="ECO:0007669"/>
    <property type="project" value="UniProtKB-KW"/>
</dbReference>
<evidence type="ECO:0000313" key="5">
    <source>
        <dbReference type="Proteomes" id="UP001634007"/>
    </source>
</evidence>
<dbReference type="PANTHER" id="PTHR24286:SF190">
    <property type="entry name" value="CYTOCHROME P450"/>
    <property type="match status" value="1"/>
</dbReference>
<organism evidence="4 5">
    <name type="scientific">Eucalyptus globulus</name>
    <name type="common">Tasmanian blue gum</name>
    <dbReference type="NCBI Taxonomy" id="34317"/>
    <lineage>
        <taxon>Eukaryota</taxon>
        <taxon>Viridiplantae</taxon>
        <taxon>Streptophyta</taxon>
        <taxon>Embryophyta</taxon>
        <taxon>Tracheophyta</taxon>
        <taxon>Spermatophyta</taxon>
        <taxon>Magnoliopsida</taxon>
        <taxon>eudicotyledons</taxon>
        <taxon>Gunneridae</taxon>
        <taxon>Pentapetalae</taxon>
        <taxon>rosids</taxon>
        <taxon>malvids</taxon>
        <taxon>Myrtales</taxon>
        <taxon>Myrtaceae</taxon>
        <taxon>Myrtoideae</taxon>
        <taxon>Eucalypteae</taxon>
        <taxon>Eucalyptus</taxon>
    </lineage>
</organism>
<dbReference type="Gene3D" id="1.10.630.10">
    <property type="entry name" value="Cytochrome P450"/>
    <property type="match status" value="1"/>
</dbReference>
<gene>
    <name evidence="4" type="ORF">ACJRO7_022981</name>
</gene>
<dbReference type="InterPro" id="IPR036396">
    <property type="entry name" value="Cyt_P450_sf"/>
</dbReference>
<evidence type="ECO:0000256" key="3">
    <source>
        <dbReference type="ARBA" id="ARBA00023004"/>
    </source>
</evidence>
<protein>
    <recommendedName>
        <fullName evidence="6">Cytochrome P450</fullName>
    </recommendedName>
</protein>
<dbReference type="AlphaFoldDB" id="A0ABD3K566"/>
<dbReference type="Pfam" id="PF00067">
    <property type="entry name" value="p450"/>
    <property type="match status" value="1"/>
</dbReference>
<dbReference type="PANTHER" id="PTHR24286">
    <property type="entry name" value="CYTOCHROME P450 26"/>
    <property type="match status" value="1"/>
</dbReference>
<keyword evidence="2" id="KW-0479">Metal-binding</keyword>
<keyword evidence="3" id="KW-0408">Iron</keyword>
<evidence type="ECO:0000256" key="2">
    <source>
        <dbReference type="ARBA" id="ARBA00022723"/>
    </source>
</evidence>
<evidence type="ECO:0000256" key="1">
    <source>
        <dbReference type="ARBA" id="ARBA00010617"/>
    </source>
</evidence>
<dbReference type="PRINTS" id="PR00359">
    <property type="entry name" value="BP450"/>
</dbReference>
<comment type="similarity">
    <text evidence="1">Belongs to the cytochrome P450 family.</text>
</comment>
<evidence type="ECO:0008006" key="6">
    <source>
        <dbReference type="Google" id="ProtNLM"/>
    </source>
</evidence>
<evidence type="ECO:0000313" key="4">
    <source>
        <dbReference type="EMBL" id="KAL3733544.1"/>
    </source>
</evidence>
<comment type="caution">
    <text evidence="4">The sequence shown here is derived from an EMBL/GenBank/DDBJ whole genome shotgun (WGS) entry which is preliminary data.</text>
</comment>
<dbReference type="Proteomes" id="UP001634007">
    <property type="component" value="Unassembled WGS sequence"/>
</dbReference>
<keyword evidence="5" id="KW-1185">Reference proteome</keyword>